<gene>
    <name evidence="2" type="ORF">DFR85_13065</name>
</gene>
<accession>A0A2U9IH92</accession>
<dbReference type="Pfam" id="PF01909">
    <property type="entry name" value="NTP_transf_2"/>
    <property type="match status" value="1"/>
</dbReference>
<dbReference type="OrthoDB" id="9287at2157"/>
<dbReference type="KEGG" id="abri:DFR85_13065"/>
<feature type="domain" description="Polymerase nucleotidyl transferase" evidence="1">
    <location>
        <begin position="18"/>
        <end position="54"/>
    </location>
</feature>
<dbReference type="AlphaFoldDB" id="A0A2U9IH92"/>
<dbReference type="EMBL" id="CP029289">
    <property type="protein sequence ID" value="AWR95389.1"/>
    <property type="molecule type" value="Genomic_DNA"/>
</dbReference>
<dbReference type="Proteomes" id="UP000248044">
    <property type="component" value="Chromosome"/>
</dbReference>
<dbReference type="InterPro" id="IPR043519">
    <property type="entry name" value="NT_sf"/>
</dbReference>
<evidence type="ECO:0000313" key="3">
    <source>
        <dbReference type="Proteomes" id="UP000248044"/>
    </source>
</evidence>
<dbReference type="RefSeq" id="WP_110271267.1">
    <property type="nucleotide sequence ID" value="NZ_CP029289.2"/>
</dbReference>
<organism evidence="2 3">
    <name type="scientific">Acidianus brierleyi</name>
    <dbReference type="NCBI Taxonomy" id="41673"/>
    <lineage>
        <taxon>Archaea</taxon>
        <taxon>Thermoproteota</taxon>
        <taxon>Thermoprotei</taxon>
        <taxon>Sulfolobales</taxon>
        <taxon>Sulfolobaceae</taxon>
        <taxon>Acidianus</taxon>
    </lineage>
</organism>
<dbReference type="GO" id="GO:0016779">
    <property type="term" value="F:nucleotidyltransferase activity"/>
    <property type="evidence" value="ECO:0007669"/>
    <property type="project" value="InterPro"/>
</dbReference>
<reference evidence="2 3" key="1">
    <citation type="submission" date="2018-05" db="EMBL/GenBank/DDBJ databases">
        <title>Complete Genome Sequences of Extremely Thermoacidophilic, Metal-Mobilizing Type-Strain Members of the Archaeal Family Sulfolobaceae: Acidianus brierleyi DSM-1651T, Acidianus sulfidivorans DSM-18786T, Metallosphaera hakonensis DSM-7519T, and Metallosphaera prunae DSM-10039T.</title>
        <authorList>
            <person name="Counts J.A."/>
            <person name="Kelly R.M."/>
        </authorList>
    </citation>
    <scope>NUCLEOTIDE SEQUENCE [LARGE SCALE GENOMIC DNA]</scope>
    <source>
        <strain evidence="2 3">DSM 1651</strain>
    </source>
</reference>
<dbReference type="GeneID" id="301354511"/>
<dbReference type="InterPro" id="IPR002934">
    <property type="entry name" value="Polymerase_NTP_transf_dom"/>
</dbReference>
<dbReference type="SUPFAM" id="SSF81301">
    <property type="entry name" value="Nucleotidyltransferase"/>
    <property type="match status" value="1"/>
</dbReference>
<keyword evidence="3" id="KW-1185">Reference proteome</keyword>
<dbReference type="Gene3D" id="3.30.460.10">
    <property type="entry name" value="Beta Polymerase, domain 2"/>
    <property type="match status" value="1"/>
</dbReference>
<evidence type="ECO:0000313" key="2">
    <source>
        <dbReference type="EMBL" id="AWR95389.1"/>
    </source>
</evidence>
<sequence>MEKEMKLREAHEVLGKLIGLYPNTTVILFGSRASGKNRPNSDFDIIVFIECENPLRELPCPNGRSFLLQSRGLPKVEVSAPQALRVVPTPIFLGC</sequence>
<evidence type="ECO:0000259" key="1">
    <source>
        <dbReference type="Pfam" id="PF01909"/>
    </source>
</evidence>
<name>A0A2U9IH92_9CREN</name>
<protein>
    <recommendedName>
        <fullName evidence="1">Polymerase nucleotidyl transferase domain-containing protein</fullName>
    </recommendedName>
</protein>
<dbReference type="CDD" id="cd05403">
    <property type="entry name" value="NT_KNTase_like"/>
    <property type="match status" value="1"/>
</dbReference>
<proteinExistence type="predicted"/>